<evidence type="ECO:0000259" key="12">
    <source>
        <dbReference type="PROSITE" id="PS51278"/>
    </source>
</evidence>
<evidence type="ECO:0000256" key="9">
    <source>
        <dbReference type="PIRSR" id="PIRSR001589-1"/>
    </source>
</evidence>
<dbReference type="GO" id="GO:0005524">
    <property type="term" value="F:ATP binding"/>
    <property type="evidence" value="ECO:0007669"/>
    <property type="project" value="UniProtKB-KW"/>
</dbReference>
<evidence type="ECO:0000256" key="10">
    <source>
        <dbReference type="PIRSR" id="PIRSR001589-2"/>
    </source>
</evidence>
<comment type="pathway">
    <text evidence="1">Amino-acid biosynthesis; L-asparagine biosynthesis; L-asparagine from L-aspartate (L-Gln route): step 1/1.</text>
</comment>
<dbReference type="PROSITE" id="PS51278">
    <property type="entry name" value="GATASE_TYPE_2"/>
    <property type="match status" value="1"/>
</dbReference>
<keyword evidence="4 10" id="KW-0547">Nucleotide-binding</keyword>
<dbReference type="Proteomes" id="UP000029738">
    <property type="component" value="Unassembled WGS sequence"/>
</dbReference>
<evidence type="ECO:0000256" key="4">
    <source>
        <dbReference type="ARBA" id="ARBA00022741"/>
    </source>
</evidence>
<evidence type="ECO:0000313" key="14">
    <source>
        <dbReference type="Proteomes" id="UP000029738"/>
    </source>
</evidence>
<dbReference type="Pfam" id="PF00733">
    <property type="entry name" value="Asn_synthase"/>
    <property type="match status" value="1"/>
</dbReference>
<dbReference type="PANTHER" id="PTHR43284">
    <property type="entry name" value="ASPARAGINE SYNTHETASE (GLUTAMINE-HYDROLYZING)"/>
    <property type="match status" value="1"/>
</dbReference>
<gene>
    <name evidence="13" type="primary">asnB</name>
    <name evidence="13" type="ORF">DA73_0400038295</name>
</gene>
<evidence type="ECO:0000256" key="5">
    <source>
        <dbReference type="ARBA" id="ARBA00022840"/>
    </source>
</evidence>
<dbReference type="SUPFAM" id="SSF52402">
    <property type="entry name" value="Adenine nucleotide alpha hydrolases-like"/>
    <property type="match status" value="1"/>
</dbReference>
<evidence type="ECO:0000313" key="13">
    <source>
        <dbReference type="EMBL" id="KAF3890650.1"/>
    </source>
</evidence>
<evidence type="ECO:0000256" key="3">
    <source>
        <dbReference type="ARBA" id="ARBA00012737"/>
    </source>
</evidence>
<sequence length="649" mass="74476">MCGIVGIFNTARQMSEEEIEAIVKNMSHALYHRGPDSHGTWVDPKNGFALGHRRLAIIDISSEGHQPMVSADGRYVIVFNGEIYNFLELRHTLEKLGHCFRGHSDTEIMLASFSQWGIDGAIARFHGMFAFALWDRQEQLLHLGRDRLGEKPLYYGWINNTFLFASELKALKAYPDFHPEINRDALALFLRYSYVPTPYSIYQNIYKLSPGCILTWNGRDTNPKPVPYWSVKEVAQVGVAEPFTGSEQEAIAQMETLLLEAVRSQMIADVPLGAFLSGGIDSSTVVALMQAQSTQPVKTFTIGFYEKTYNEAEYAKAVAKHLGTNHTELYLTPQDALDVIPRIPTLYDEPFSDSSQIPTFLVAQLSRQHVTVSLSGDGGDEIFGGYNRYFWGRSIWQTIGWMPKTLRRMAANGLTSFSPKNWNDVFTNFSFLLPNKLKYSNAGEYIHKLARILAVPDPDAMYADLVSQWQDPLALVINSYEPVTTLSNRQSWAELSDYTQRMMFLDTITYLPDDILVKVDRASMGVSLESRIPLLDRRVVEFAWRLPLSMKIRNGQGKWLLRQILYKYVPQELIERPKMGFSMPIDIWLRGPLRDWAEELLDENRLREQGFFHPSLIRHKWMEHLTGNRNWQHHLWTVLMFQAWLNQSV</sequence>
<dbReference type="InterPro" id="IPR017932">
    <property type="entry name" value="GATase_2_dom"/>
</dbReference>
<feature type="binding site" evidence="10">
    <location>
        <position position="302"/>
    </location>
    <ligand>
        <name>ATP</name>
        <dbReference type="ChEBI" id="CHEBI:30616"/>
    </ligand>
</feature>
<feature type="binding site" evidence="10">
    <location>
        <begin position="375"/>
        <end position="376"/>
    </location>
    <ligand>
        <name>ATP</name>
        <dbReference type="ChEBI" id="CHEBI:30616"/>
    </ligand>
</feature>
<dbReference type="GO" id="GO:0004066">
    <property type="term" value="F:asparagine synthase (glutamine-hydrolyzing) activity"/>
    <property type="evidence" value="ECO:0007669"/>
    <property type="project" value="UniProtKB-EC"/>
</dbReference>
<evidence type="ECO:0000256" key="1">
    <source>
        <dbReference type="ARBA" id="ARBA00005187"/>
    </source>
</evidence>
<evidence type="ECO:0000256" key="8">
    <source>
        <dbReference type="ARBA" id="ARBA00048741"/>
    </source>
</evidence>
<feature type="domain" description="Glutamine amidotransferase type-2" evidence="12">
    <location>
        <begin position="2"/>
        <end position="219"/>
    </location>
</feature>
<dbReference type="NCBIfam" id="TIGR01536">
    <property type="entry name" value="asn_synth_AEB"/>
    <property type="match status" value="1"/>
</dbReference>
<dbReference type="Gene3D" id="3.60.20.10">
    <property type="entry name" value="Glutamine Phosphoribosylpyrophosphate, subunit 1, domain 1"/>
    <property type="match status" value="1"/>
</dbReference>
<dbReference type="Gene3D" id="3.40.50.620">
    <property type="entry name" value="HUPs"/>
    <property type="match status" value="2"/>
</dbReference>
<dbReference type="PANTHER" id="PTHR43284:SF1">
    <property type="entry name" value="ASPARAGINE SYNTHETASE"/>
    <property type="match status" value="1"/>
</dbReference>
<dbReference type="InterPro" id="IPR029055">
    <property type="entry name" value="Ntn_hydrolases_N"/>
</dbReference>
<dbReference type="GO" id="GO:0006529">
    <property type="term" value="P:asparagine biosynthetic process"/>
    <property type="evidence" value="ECO:0007669"/>
    <property type="project" value="UniProtKB-KW"/>
</dbReference>
<comment type="similarity">
    <text evidence="2">Belongs to the asparagine synthetase family.</text>
</comment>
<accession>A0A8S9TDP8</accession>
<organism evidence="13 14">
    <name type="scientific">Tolypothrix bouteillei VB521301</name>
    <dbReference type="NCBI Taxonomy" id="1479485"/>
    <lineage>
        <taxon>Bacteria</taxon>
        <taxon>Bacillati</taxon>
        <taxon>Cyanobacteriota</taxon>
        <taxon>Cyanophyceae</taxon>
        <taxon>Nostocales</taxon>
        <taxon>Tolypothrichaceae</taxon>
        <taxon>Tolypothrix</taxon>
    </lineage>
</organism>
<dbReference type="InterPro" id="IPR006426">
    <property type="entry name" value="Asn_synth_AEB"/>
</dbReference>
<dbReference type="PIRSF" id="PIRSF001589">
    <property type="entry name" value="Asn_synthetase_glu-h"/>
    <property type="match status" value="1"/>
</dbReference>
<evidence type="ECO:0000256" key="7">
    <source>
        <dbReference type="ARBA" id="ARBA00022962"/>
    </source>
</evidence>
<feature type="site" description="Important for beta-aspartyl-AMP intermediate formation" evidence="11">
    <location>
        <position position="377"/>
    </location>
</feature>
<keyword evidence="9" id="KW-0028">Amino-acid biosynthesis</keyword>
<dbReference type="InterPro" id="IPR033738">
    <property type="entry name" value="AsnB_N"/>
</dbReference>
<dbReference type="InterPro" id="IPR001962">
    <property type="entry name" value="Asn_synthase"/>
</dbReference>
<dbReference type="GO" id="GO:0005829">
    <property type="term" value="C:cytosol"/>
    <property type="evidence" value="ECO:0007669"/>
    <property type="project" value="TreeGrafter"/>
</dbReference>
<keyword evidence="5 10" id="KW-0067">ATP-binding</keyword>
<dbReference type="InterPro" id="IPR051786">
    <property type="entry name" value="ASN_synthetase/amidase"/>
</dbReference>
<keyword evidence="6 9" id="KW-0061">Asparagine biosynthesis</keyword>
<keyword evidence="7 9" id="KW-0315">Glutamine amidotransferase</keyword>
<reference evidence="13" key="1">
    <citation type="journal article" date="2015" name="Genome Announc.">
        <title>Draft Genome Sequence of Tolypothrix boutellei Strain VB521301.</title>
        <authorList>
            <person name="Chandrababunaidu M.M."/>
            <person name="Singh D."/>
            <person name="Sen D."/>
            <person name="Bhan S."/>
            <person name="Das S."/>
            <person name="Gupta A."/>
            <person name="Adhikary S.P."/>
            <person name="Tripathy S."/>
        </authorList>
    </citation>
    <scope>NUCLEOTIDE SEQUENCE</scope>
    <source>
        <strain evidence="13">VB521301</strain>
    </source>
</reference>
<evidence type="ECO:0000256" key="11">
    <source>
        <dbReference type="PIRSR" id="PIRSR001589-3"/>
    </source>
</evidence>
<comment type="catalytic activity">
    <reaction evidence="8">
        <text>L-aspartate + L-glutamine + ATP + H2O = L-asparagine + L-glutamate + AMP + diphosphate + H(+)</text>
        <dbReference type="Rhea" id="RHEA:12228"/>
        <dbReference type="ChEBI" id="CHEBI:15377"/>
        <dbReference type="ChEBI" id="CHEBI:15378"/>
        <dbReference type="ChEBI" id="CHEBI:29985"/>
        <dbReference type="ChEBI" id="CHEBI:29991"/>
        <dbReference type="ChEBI" id="CHEBI:30616"/>
        <dbReference type="ChEBI" id="CHEBI:33019"/>
        <dbReference type="ChEBI" id="CHEBI:58048"/>
        <dbReference type="ChEBI" id="CHEBI:58359"/>
        <dbReference type="ChEBI" id="CHEBI:456215"/>
        <dbReference type="EC" id="6.3.5.4"/>
    </reaction>
</comment>
<feature type="binding site" evidence="10">
    <location>
        <position position="105"/>
    </location>
    <ligand>
        <name>L-glutamine</name>
        <dbReference type="ChEBI" id="CHEBI:58359"/>
    </ligand>
</feature>
<dbReference type="InterPro" id="IPR014729">
    <property type="entry name" value="Rossmann-like_a/b/a_fold"/>
</dbReference>
<evidence type="ECO:0000256" key="2">
    <source>
        <dbReference type="ARBA" id="ARBA00005752"/>
    </source>
</evidence>
<protein>
    <recommendedName>
        <fullName evidence="3">asparagine synthase (glutamine-hydrolyzing)</fullName>
        <ecNumber evidence="3">6.3.5.4</ecNumber>
    </recommendedName>
</protein>
<reference evidence="13" key="2">
    <citation type="submission" date="2019-11" db="EMBL/GenBank/DDBJ databases">
        <title>Improved Assembly of Tolypothrix boutellei genome.</title>
        <authorList>
            <person name="Sarangi A.N."/>
            <person name="Mukherjee M."/>
            <person name="Ghosh S."/>
            <person name="Singh D."/>
            <person name="Das A."/>
            <person name="Kant S."/>
            <person name="Prusty A."/>
            <person name="Tripathy S."/>
        </authorList>
    </citation>
    <scope>NUCLEOTIDE SEQUENCE</scope>
    <source>
        <strain evidence="13">VB521301</strain>
    </source>
</reference>
<dbReference type="AlphaFoldDB" id="A0A8S9TDP8"/>
<dbReference type="SUPFAM" id="SSF56235">
    <property type="entry name" value="N-terminal nucleophile aminohydrolases (Ntn hydrolases)"/>
    <property type="match status" value="1"/>
</dbReference>
<dbReference type="CDD" id="cd01991">
    <property type="entry name" value="Asn_synthase_B_C"/>
    <property type="match status" value="1"/>
</dbReference>
<name>A0A8S9TDP8_9CYAN</name>
<evidence type="ECO:0000256" key="6">
    <source>
        <dbReference type="ARBA" id="ARBA00022888"/>
    </source>
</evidence>
<dbReference type="RefSeq" id="WP_072040721.1">
    <property type="nucleotide sequence ID" value="NZ_JHEG04000001.1"/>
</dbReference>
<proteinExistence type="inferred from homology"/>
<keyword evidence="13" id="KW-0436">Ligase</keyword>
<dbReference type="CDD" id="cd00712">
    <property type="entry name" value="AsnB"/>
    <property type="match status" value="1"/>
</dbReference>
<dbReference type="Pfam" id="PF13537">
    <property type="entry name" value="GATase_7"/>
    <property type="match status" value="1"/>
</dbReference>
<dbReference type="OrthoDB" id="9763290at2"/>
<keyword evidence="14" id="KW-1185">Reference proteome</keyword>
<dbReference type="EMBL" id="JHEG04000001">
    <property type="protein sequence ID" value="KAF3890650.1"/>
    <property type="molecule type" value="Genomic_DNA"/>
</dbReference>
<comment type="caution">
    <text evidence="13">The sequence shown here is derived from an EMBL/GenBank/DDBJ whole genome shotgun (WGS) entry which is preliminary data.</text>
</comment>
<feature type="active site" description="For GATase activity" evidence="9">
    <location>
        <position position="2"/>
    </location>
</feature>
<dbReference type="EC" id="6.3.5.4" evidence="3"/>